<feature type="compositionally biased region" description="Polar residues" evidence="1">
    <location>
        <begin position="171"/>
        <end position="188"/>
    </location>
</feature>
<keyword evidence="2" id="KW-0472">Membrane</keyword>
<keyword evidence="2" id="KW-0812">Transmembrane</keyword>
<feature type="compositionally biased region" description="Low complexity" evidence="1">
    <location>
        <begin position="125"/>
        <end position="137"/>
    </location>
</feature>
<accession>A0A6A6DV84</accession>
<dbReference type="PANTHER" id="PTHR40623">
    <property type="entry name" value="INTEGRAL MEMBRANE PROTEIN"/>
    <property type="match status" value="1"/>
</dbReference>
<keyword evidence="2" id="KW-1133">Transmembrane helix</keyword>
<keyword evidence="4" id="KW-1185">Reference proteome</keyword>
<feature type="compositionally biased region" description="Polar residues" evidence="1">
    <location>
        <begin position="150"/>
        <end position="163"/>
    </location>
</feature>
<evidence type="ECO:0000256" key="2">
    <source>
        <dbReference type="SAM" id="Phobius"/>
    </source>
</evidence>
<dbReference type="AlphaFoldDB" id="A0A6A6DV84"/>
<name>A0A6A6DV84_9PEZI</name>
<feature type="transmembrane region" description="Helical" evidence="2">
    <location>
        <begin position="12"/>
        <end position="36"/>
    </location>
</feature>
<feature type="region of interest" description="Disordered" evidence="1">
    <location>
        <begin position="311"/>
        <end position="348"/>
    </location>
</feature>
<reference evidence="3" key="1">
    <citation type="journal article" date="2020" name="Stud. Mycol.">
        <title>101 Dothideomycetes genomes: a test case for predicting lifestyles and emergence of pathogens.</title>
        <authorList>
            <person name="Haridas S."/>
            <person name="Albert R."/>
            <person name="Binder M."/>
            <person name="Bloem J."/>
            <person name="Labutti K."/>
            <person name="Salamov A."/>
            <person name="Andreopoulos B."/>
            <person name="Baker S."/>
            <person name="Barry K."/>
            <person name="Bills G."/>
            <person name="Bluhm B."/>
            <person name="Cannon C."/>
            <person name="Castanera R."/>
            <person name="Culley D."/>
            <person name="Daum C."/>
            <person name="Ezra D."/>
            <person name="Gonzalez J."/>
            <person name="Henrissat B."/>
            <person name="Kuo A."/>
            <person name="Liang C."/>
            <person name="Lipzen A."/>
            <person name="Lutzoni F."/>
            <person name="Magnuson J."/>
            <person name="Mondo S."/>
            <person name="Nolan M."/>
            <person name="Ohm R."/>
            <person name="Pangilinan J."/>
            <person name="Park H.-J."/>
            <person name="Ramirez L."/>
            <person name="Alfaro M."/>
            <person name="Sun H."/>
            <person name="Tritt A."/>
            <person name="Yoshinaga Y."/>
            <person name="Zwiers L.-H."/>
            <person name="Turgeon B."/>
            <person name="Goodwin S."/>
            <person name="Spatafora J."/>
            <person name="Crous P."/>
            <person name="Grigoriev I."/>
        </authorList>
    </citation>
    <scope>NUCLEOTIDE SEQUENCE</scope>
    <source>
        <strain evidence="3">CBS 207.26</strain>
    </source>
</reference>
<evidence type="ECO:0000313" key="3">
    <source>
        <dbReference type="EMBL" id="KAF2182149.1"/>
    </source>
</evidence>
<dbReference type="Proteomes" id="UP000800200">
    <property type="component" value="Unassembled WGS sequence"/>
</dbReference>
<feature type="region of interest" description="Disordered" evidence="1">
    <location>
        <begin position="406"/>
        <end position="455"/>
    </location>
</feature>
<dbReference type="OrthoDB" id="5426165at2759"/>
<feature type="region of interest" description="Disordered" evidence="1">
    <location>
        <begin position="108"/>
        <end position="229"/>
    </location>
</feature>
<dbReference type="PANTHER" id="PTHR40623:SF2">
    <property type="entry name" value="INTEGRAL MEMBRANE PROTEIN"/>
    <property type="match status" value="1"/>
</dbReference>
<feature type="compositionally biased region" description="Basic residues" evidence="1">
    <location>
        <begin position="432"/>
        <end position="441"/>
    </location>
</feature>
<gene>
    <name evidence="3" type="ORF">K469DRAFT_245556</name>
</gene>
<proteinExistence type="predicted"/>
<protein>
    <submittedName>
        <fullName evidence="3">Uncharacterized protein</fullName>
    </submittedName>
</protein>
<dbReference type="EMBL" id="ML994649">
    <property type="protein sequence ID" value="KAF2182149.1"/>
    <property type="molecule type" value="Genomic_DNA"/>
</dbReference>
<feature type="compositionally biased region" description="Polar residues" evidence="1">
    <location>
        <begin position="196"/>
        <end position="221"/>
    </location>
</feature>
<organism evidence="3 4">
    <name type="scientific">Zopfia rhizophila CBS 207.26</name>
    <dbReference type="NCBI Taxonomy" id="1314779"/>
    <lineage>
        <taxon>Eukaryota</taxon>
        <taxon>Fungi</taxon>
        <taxon>Dikarya</taxon>
        <taxon>Ascomycota</taxon>
        <taxon>Pezizomycotina</taxon>
        <taxon>Dothideomycetes</taxon>
        <taxon>Dothideomycetes incertae sedis</taxon>
        <taxon>Zopfiaceae</taxon>
        <taxon>Zopfia</taxon>
    </lineage>
</organism>
<sequence length="455" mass="50190">MGKKFFTGWDLWQQMTFVLACGIVATVLVGLCKLRYDHYRIRKYSKVEKGKKAATPEMLEAQPEEVKDDIPFGIRAIESGIEVDGVWISRSNTPVGSSASSINEVKLPRSHNSSQLELPQPVHGSSSRNSSRAPSSAFDRAVSAERLPSDSRSSSPGPVNASQARGRPPVASSSRNSSYNLTRNSTTLHALEGLDPNSSSARYEANNAQASPSNSGKSSGRTSDESDYMNIDDARPYEAAYLNPRHASLAVPIDPRMDLDLLQSHRLSHVAETGQLTPRVRRPANSGEWASVAENMRSPQDISTANGVDYFVPRQKTPSPPLAPAISPTEESSIPSASKYNQDGHSSNQARQVVPLLETYQPQAYQAYQPQTYQPRGPQHEYEDEVAQNAVQTTQNQRESHVIRKVNSGFEILRPGTFGPPSPEEEKSEKRQSKRLQKKRRPSESSRTSHFAEHV</sequence>
<evidence type="ECO:0000256" key="1">
    <source>
        <dbReference type="SAM" id="MobiDB-lite"/>
    </source>
</evidence>
<evidence type="ECO:0000313" key="4">
    <source>
        <dbReference type="Proteomes" id="UP000800200"/>
    </source>
</evidence>
<feature type="compositionally biased region" description="Polar residues" evidence="1">
    <location>
        <begin position="329"/>
        <end position="348"/>
    </location>
</feature>
<dbReference type="PROSITE" id="PS51257">
    <property type="entry name" value="PROKAR_LIPOPROTEIN"/>
    <property type="match status" value="1"/>
</dbReference>